<evidence type="ECO:0000313" key="2">
    <source>
        <dbReference type="Proteomes" id="UP001199816"/>
    </source>
</evidence>
<proteinExistence type="predicted"/>
<organism evidence="1 2">
    <name type="scientific">Niabella pedocola</name>
    <dbReference type="NCBI Taxonomy" id="1752077"/>
    <lineage>
        <taxon>Bacteria</taxon>
        <taxon>Pseudomonadati</taxon>
        <taxon>Bacteroidota</taxon>
        <taxon>Chitinophagia</taxon>
        <taxon>Chitinophagales</taxon>
        <taxon>Chitinophagaceae</taxon>
        <taxon>Niabella</taxon>
    </lineage>
</organism>
<sequence length="224" mass="25284">MKKYALLNIFIVTLLLTVTTLHAQTLNWSSLNKSKQLIHTFAGAEYGLVFGVGYSYKLPVNSFPLLVTAEYSFPSGGTLTDDFKTKIGGQIPLIKLDHFRFAVKAQGIFRRYENDLVRLANWGVDVSGTIGYYRPRWFAGAEAGLDKAIATHFKHSNQYKNEYRDVKDGWFEPATGGNFYYGLQTGISFQRYDLTLKGGNVLAQDFKSKPILPFFAQVGCNFRF</sequence>
<protein>
    <recommendedName>
        <fullName evidence="3">Outer membrane protein beta-barrel domain-containing protein</fullName>
    </recommendedName>
</protein>
<comment type="caution">
    <text evidence="1">The sequence shown here is derived from an EMBL/GenBank/DDBJ whole genome shotgun (WGS) entry which is preliminary data.</text>
</comment>
<evidence type="ECO:0000313" key="1">
    <source>
        <dbReference type="EMBL" id="MCD2424818.1"/>
    </source>
</evidence>
<dbReference type="EMBL" id="JAJNEC010000005">
    <property type="protein sequence ID" value="MCD2424818.1"/>
    <property type="molecule type" value="Genomic_DNA"/>
</dbReference>
<gene>
    <name evidence="1" type="ORF">LQ567_18695</name>
</gene>
<accession>A0ABS8PUT2</accession>
<dbReference type="RefSeq" id="WP_231007070.1">
    <property type="nucleotide sequence ID" value="NZ_JAJNEC010000005.1"/>
</dbReference>
<name>A0ABS8PUT2_9BACT</name>
<dbReference type="Proteomes" id="UP001199816">
    <property type="component" value="Unassembled WGS sequence"/>
</dbReference>
<reference evidence="1 2" key="1">
    <citation type="submission" date="2021-11" db="EMBL/GenBank/DDBJ databases">
        <title>Genomic of Niabella pedocola.</title>
        <authorList>
            <person name="Wu T."/>
        </authorList>
    </citation>
    <scope>NUCLEOTIDE SEQUENCE [LARGE SCALE GENOMIC DNA]</scope>
    <source>
        <strain evidence="1 2">JCM 31011</strain>
    </source>
</reference>
<evidence type="ECO:0008006" key="3">
    <source>
        <dbReference type="Google" id="ProtNLM"/>
    </source>
</evidence>
<keyword evidence="2" id="KW-1185">Reference proteome</keyword>